<keyword evidence="9" id="KW-1185">Reference proteome</keyword>
<dbReference type="EMBL" id="JBHRYB010000005">
    <property type="protein sequence ID" value="MFC3679675.1"/>
    <property type="molecule type" value="Genomic_DNA"/>
</dbReference>
<evidence type="ECO:0000313" key="8">
    <source>
        <dbReference type="EMBL" id="MFC3679675.1"/>
    </source>
</evidence>
<keyword evidence="4" id="KW-0378">Hydrolase</keyword>
<keyword evidence="3 6" id="KW-0732">Signal</keyword>
<evidence type="ECO:0000256" key="3">
    <source>
        <dbReference type="ARBA" id="ARBA00022729"/>
    </source>
</evidence>
<keyword evidence="5" id="KW-0788">Thiol protease</keyword>
<evidence type="ECO:0000256" key="6">
    <source>
        <dbReference type="SAM" id="SignalP"/>
    </source>
</evidence>
<dbReference type="InterPro" id="IPR000064">
    <property type="entry name" value="NLP_P60_dom"/>
</dbReference>
<comment type="caution">
    <text evidence="8">The sequence shown here is derived from an EMBL/GenBank/DDBJ whole genome shotgun (WGS) entry which is preliminary data.</text>
</comment>
<dbReference type="PANTHER" id="PTHR47360:SF1">
    <property type="entry name" value="ENDOPEPTIDASE NLPC-RELATED"/>
    <property type="match status" value="1"/>
</dbReference>
<dbReference type="Gene3D" id="3.90.1720.10">
    <property type="entry name" value="endopeptidase domain like (from Nostoc punctiforme)"/>
    <property type="match status" value="1"/>
</dbReference>
<evidence type="ECO:0000256" key="1">
    <source>
        <dbReference type="ARBA" id="ARBA00007074"/>
    </source>
</evidence>
<gene>
    <name evidence="8" type="ORF">ACFOMG_06080</name>
</gene>
<reference evidence="9" key="1">
    <citation type="journal article" date="2019" name="Int. J. Syst. Evol. Microbiol.">
        <title>The Global Catalogue of Microorganisms (GCM) 10K type strain sequencing project: providing services to taxonomists for standard genome sequencing and annotation.</title>
        <authorList>
            <consortium name="The Broad Institute Genomics Platform"/>
            <consortium name="The Broad Institute Genome Sequencing Center for Infectious Disease"/>
            <person name="Wu L."/>
            <person name="Ma J."/>
        </authorList>
    </citation>
    <scope>NUCLEOTIDE SEQUENCE [LARGE SCALE GENOMIC DNA]</scope>
    <source>
        <strain evidence="9">KCTC 42424</strain>
    </source>
</reference>
<organism evidence="8 9">
    <name type="scientific">Bacterioplanoides pacificum</name>
    <dbReference type="NCBI Taxonomy" id="1171596"/>
    <lineage>
        <taxon>Bacteria</taxon>
        <taxon>Pseudomonadati</taxon>
        <taxon>Pseudomonadota</taxon>
        <taxon>Gammaproteobacteria</taxon>
        <taxon>Oceanospirillales</taxon>
        <taxon>Oceanospirillaceae</taxon>
        <taxon>Bacterioplanoides</taxon>
    </lineage>
</organism>
<evidence type="ECO:0000313" key="9">
    <source>
        <dbReference type="Proteomes" id="UP001595722"/>
    </source>
</evidence>
<protein>
    <submittedName>
        <fullName evidence="8">NlpC/P60 family protein</fullName>
    </submittedName>
</protein>
<comment type="similarity">
    <text evidence="1">Belongs to the peptidase C40 family.</text>
</comment>
<name>A0ABV7VQT7_9GAMM</name>
<dbReference type="PROSITE" id="PS51257">
    <property type="entry name" value="PROKAR_LIPOPROTEIN"/>
    <property type="match status" value="1"/>
</dbReference>
<dbReference type="Proteomes" id="UP001595722">
    <property type="component" value="Unassembled WGS sequence"/>
</dbReference>
<keyword evidence="2" id="KW-0645">Protease</keyword>
<feature type="chain" id="PRO_5045062033" evidence="6">
    <location>
        <begin position="32"/>
        <end position="173"/>
    </location>
</feature>
<dbReference type="Pfam" id="PF00877">
    <property type="entry name" value="NLPC_P60"/>
    <property type="match status" value="1"/>
</dbReference>
<dbReference type="SUPFAM" id="SSF54001">
    <property type="entry name" value="Cysteine proteinases"/>
    <property type="match status" value="1"/>
</dbReference>
<feature type="signal peptide" evidence="6">
    <location>
        <begin position="1"/>
        <end position="31"/>
    </location>
</feature>
<evidence type="ECO:0000256" key="4">
    <source>
        <dbReference type="ARBA" id="ARBA00022801"/>
    </source>
</evidence>
<dbReference type="PANTHER" id="PTHR47360">
    <property type="entry name" value="MUREIN DD-ENDOPEPTIDASE MEPS/MUREIN LD-CARBOXYPEPTIDASE"/>
    <property type="match status" value="1"/>
</dbReference>
<dbReference type="PROSITE" id="PS51935">
    <property type="entry name" value="NLPC_P60"/>
    <property type="match status" value="1"/>
</dbReference>
<dbReference type="InterPro" id="IPR052062">
    <property type="entry name" value="Murein_DD/LD_carboxypeptidase"/>
</dbReference>
<proteinExistence type="inferred from homology"/>
<sequence length="173" mass="19363">MKSVLSACCTLFSAVLLLALTACSSAPTAPAASYRAHYSEPAKAVLSDSAAAKQQLFLQYQQWQGTPHRMGGLTEQGVDCSGFVYRTFQDRFGISLPRTTARQSLTGDVITREQLRAGDLVFFKTGSKLRHVGIYLENSRFMHVSSKRGVMISGLDDYYWKDKFWHARRIEAR</sequence>
<evidence type="ECO:0000256" key="5">
    <source>
        <dbReference type="ARBA" id="ARBA00022807"/>
    </source>
</evidence>
<evidence type="ECO:0000256" key="2">
    <source>
        <dbReference type="ARBA" id="ARBA00022670"/>
    </source>
</evidence>
<dbReference type="InterPro" id="IPR038765">
    <property type="entry name" value="Papain-like_cys_pep_sf"/>
</dbReference>
<accession>A0ABV7VQT7</accession>
<dbReference type="RefSeq" id="WP_376865426.1">
    <property type="nucleotide sequence ID" value="NZ_JBHRYB010000005.1"/>
</dbReference>
<evidence type="ECO:0000259" key="7">
    <source>
        <dbReference type="PROSITE" id="PS51935"/>
    </source>
</evidence>
<feature type="domain" description="NlpC/P60" evidence="7">
    <location>
        <begin position="50"/>
        <end position="171"/>
    </location>
</feature>